<evidence type="ECO:0000259" key="8">
    <source>
        <dbReference type="PROSITE" id="PS51462"/>
    </source>
</evidence>
<dbReference type="InterPro" id="IPR045121">
    <property type="entry name" value="CoAse"/>
</dbReference>
<comment type="cofactor">
    <cofactor evidence="1">
        <name>Mn(2+)</name>
        <dbReference type="ChEBI" id="CHEBI:29035"/>
    </cofactor>
</comment>
<proteinExistence type="predicted"/>
<dbReference type="AlphaFoldDB" id="A0A6J4L1T9"/>
<name>A0A6J4L1T9_9ACTN</name>
<dbReference type="GO" id="GO:0046872">
    <property type="term" value="F:metal ion binding"/>
    <property type="evidence" value="ECO:0007669"/>
    <property type="project" value="UniProtKB-KW"/>
</dbReference>
<evidence type="ECO:0000256" key="5">
    <source>
        <dbReference type="ARBA" id="ARBA00022842"/>
    </source>
</evidence>
<dbReference type="PANTHER" id="PTHR12992:SF11">
    <property type="entry name" value="MITOCHONDRIAL COENZYME A DIPHOSPHATASE NUDT8"/>
    <property type="match status" value="1"/>
</dbReference>
<keyword evidence="6" id="KW-0464">Manganese</keyword>
<evidence type="ECO:0000313" key="9">
    <source>
        <dbReference type="EMBL" id="CAA9320207.1"/>
    </source>
</evidence>
<dbReference type="GO" id="GO:0010945">
    <property type="term" value="F:coenzyme A diphosphatase activity"/>
    <property type="evidence" value="ECO:0007669"/>
    <property type="project" value="InterPro"/>
</dbReference>
<evidence type="ECO:0000256" key="3">
    <source>
        <dbReference type="ARBA" id="ARBA00022723"/>
    </source>
</evidence>
<dbReference type="InterPro" id="IPR000086">
    <property type="entry name" value="NUDIX_hydrolase_dom"/>
</dbReference>
<dbReference type="SUPFAM" id="SSF55811">
    <property type="entry name" value="Nudix"/>
    <property type="match status" value="1"/>
</dbReference>
<evidence type="ECO:0000256" key="6">
    <source>
        <dbReference type="ARBA" id="ARBA00023211"/>
    </source>
</evidence>
<reference evidence="9" key="1">
    <citation type="submission" date="2020-02" db="EMBL/GenBank/DDBJ databases">
        <authorList>
            <person name="Meier V. D."/>
        </authorList>
    </citation>
    <scope>NUCLEOTIDE SEQUENCE</scope>
    <source>
        <strain evidence="9">AVDCRST_MAG16</strain>
    </source>
</reference>
<keyword evidence="3" id="KW-0479">Metal-binding</keyword>
<feature type="domain" description="Nudix hydrolase" evidence="8">
    <location>
        <begin position="32"/>
        <end position="176"/>
    </location>
</feature>
<gene>
    <name evidence="9" type="ORF">AVDCRST_MAG16-762</name>
</gene>
<comment type="cofactor">
    <cofactor evidence="2">
        <name>Mg(2+)</name>
        <dbReference type="ChEBI" id="CHEBI:18420"/>
    </cofactor>
</comment>
<keyword evidence="4 9" id="KW-0378">Hydrolase</keyword>
<evidence type="ECO:0000256" key="4">
    <source>
        <dbReference type="ARBA" id="ARBA00022801"/>
    </source>
</evidence>
<sequence length="237" mass="25228">MTVPAWLGQLVEALPHVTVDQLSRFAPPATGGRHSAVLVLFGDGELGPDVLLIERAHTMRSHAGQPAFPGGALDPEDGDPSGDGPVTAALREAAEEVGLDPRTVEVLGVLPALWLPPSGFVVHPVVAWWRSPHPVDAVDAGEVAAVARVPVAELVDPASRTQVTHPSGWIGPAFEVRSMLVWGFTAGLLDRLLALGGWELPWDRDRHRPLDEQTVRLARRGATYPVGTPAAEDGQRP</sequence>
<evidence type="ECO:0000256" key="7">
    <source>
        <dbReference type="SAM" id="MobiDB-lite"/>
    </source>
</evidence>
<organism evidence="9">
    <name type="scientific">uncultured Frankineae bacterium</name>
    <dbReference type="NCBI Taxonomy" id="437475"/>
    <lineage>
        <taxon>Bacteria</taxon>
        <taxon>Bacillati</taxon>
        <taxon>Actinomycetota</taxon>
        <taxon>Actinomycetes</taxon>
        <taxon>Frankiales</taxon>
        <taxon>environmental samples</taxon>
    </lineage>
</organism>
<protein>
    <submittedName>
        <fullName evidence="9">Uncharacterized Nudix hydrolase NudL</fullName>
    </submittedName>
</protein>
<accession>A0A6J4L1T9</accession>
<dbReference type="EMBL" id="CADCUE010000057">
    <property type="protein sequence ID" value="CAA9320207.1"/>
    <property type="molecule type" value="Genomic_DNA"/>
</dbReference>
<dbReference type="PANTHER" id="PTHR12992">
    <property type="entry name" value="NUDIX HYDROLASE"/>
    <property type="match status" value="1"/>
</dbReference>
<keyword evidence="5" id="KW-0460">Magnesium</keyword>
<dbReference type="PROSITE" id="PS51462">
    <property type="entry name" value="NUDIX"/>
    <property type="match status" value="1"/>
</dbReference>
<dbReference type="Pfam" id="PF00293">
    <property type="entry name" value="NUDIX"/>
    <property type="match status" value="1"/>
</dbReference>
<evidence type="ECO:0000256" key="1">
    <source>
        <dbReference type="ARBA" id="ARBA00001936"/>
    </source>
</evidence>
<dbReference type="Gene3D" id="3.90.79.10">
    <property type="entry name" value="Nucleoside Triphosphate Pyrophosphohydrolase"/>
    <property type="match status" value="1"/>
</dbReference>
<dbReference type="CDD" id="cd03426">
    <property type="entry name" value="NUDIX_CoAse_Nudt7"/>
    <property type="match status" value="1"/>
</dbReference>
<feature type="region of interest" description="Disordered" evidence="7">
    <location>
        <begin position="63"/>
        <end position="86"/>
    </location>
</feature>
<dbReference type="InterPro" id="IPR015797">
    <property type="entry name" value="NUDIX_hydrolase-like_dom_sf"/>
</dbReference>
<evidence type="ECO:0000256" key="2">
    <source>
        <dbReference type="ARBA" id="ARBA00001946"/>
    </source>
</evidence>